<comment type="caution">
    <text evidence="3">The sequence shown here is derived from an EMBL/GenBank/DDBJ whole genome shotgun (WGS) entry which is preliminary data.</text>
</comment>
<proteinExistence type="inferred from homology"/>
<protein>
    <submittedName>
        <fullName evidence="3">Acetoin utilization protein AcuC</fullName>
    </submittedName>
</protein>
<evidence type="ECO:0000313" key="3">
    <source>
        <dbReference type="EMBL" id="MFD2262528.1"/>
    </source>
</evidence>
<dbReference type="PRINTS" id="PR01270">
    <property type="entry name" value="HDASUPER"/>
</dbReference>
<keyword evidence="4" id="KW-1185">Reference proteome</keyword>
<gene>
    <name evidence="3" type="ORF">ACFSM5_06475</name>
</gene>
<dbReference type="RefSeq" id="WP_379875488.1">
    <property type="nucleotide sequence ID" value="NZ_JBHUIP010000004.1"/>
</dbReference>
<evidence type="ECO:0000256" key="1">
    <source>
        <dbReference type="ARBA" id="ARBA00005947"/>
    </source>
</evidence>
<accession>A0ABW5DN18</accession>
<dbReference type="InterPro" id="IPR023696">
    <property type="entry name" value="Ureohydrolase_dom_sf"/>
</dbReference>
<dbReference type="EMBL" id="JBHUIP010000004">
    <property type="protein sequence ID" value="MFD2262528.1"/>
    <property type="molecule type" value="Genomic_DNA"/>
</dbReference>
<dbReference type="InterPro" id="IPR023801">
    <property type="entry name" value="His_deacetylse_dom"/>
</dbReference>
<dbReference type="SUPFAM" id="SSF52768">
    <property type="entry name" value="Arginase/deacetylase"/>
    <property type="match status" value="1"/>
</dbReference>
<dbReference type="Gene3D" id="3.40.800.20">
    <property type="entry name" value="Histone deacetylase domain"/>
    <property type="match status" value="1"/>
</dbReference>
<sequence length="353" mass="37890">MSIPRVSSTLDLVRALGWLPEEQYRDSPMATPAELARFHDPAYIAALLAAERDQRVSPEDRARFNIGCNGNPIFTEMYRRPVTAAGAGLLAADLVASGQALRVQSPAGGTHHGRAGQANGFCFVNDPVLTILRLLDRGVPKVFYLDLDAHHGDGVELAFAGSERVLCLSIHETNRWPYTGLLEDTAGGSAINLPVPEGFHDAELIYLMDRLVLSIGREFAAPVIVIQCGADALADDPQSRLNLTNRGLWAAVKRALTLAPQAIVLGGGGYNPWSVARAWAGLWGLINNIDESAPISTAAEAVLRGLSWDHRLGRNPPDHWLTTLADPPAEPLPVRQQIMDLAGAAMGLRASAA</sequence>
<name>A0ABW5DN18_9PROT</name>
<evidence type="ECO:0000313" key="4">
    <source>
        <dbReference type="Proteomes" id="UP001597295"/>
    </source>
</evidence>
<dbReference type="PANTHER" id="PTHR10625:SF10">
    <property type="entry name" value="HISTONE DEACETYLASE HDAC1"/>
    <property type="match status" value="1"/>
</dbReference>
<evidence type="ECO:0000259" key="2">
    <source>
        <dbReference type="Pfam" id="PF00850"/>
    </source>
</evidence>
<reference evidence="4" key="1">
    <citation type="journal article" date="2019" name="Int. J. Syst. Evol. Microbiol.">
        <title>The Global Catalogue of Microorganisms (GCM) 10K type strain sequencing project: providing services to taxonomists for standard genome sequencing and annotation.</title>
        <authorList>
            <consortium name="The Broad Institute Genomics Platform"/>
            <consortium name="The Broad Institute Genome Sequencing Center for Infectious Disease"/>
            <person name="Wu L."/>
            <person name="Ma J."/>
        </authorList>
    </citation>
    <scope>NUCLEOTIDE SEQUENCE [LARGE SCALE GENOMIC DNA]</scope>
    <source>
        <strain evidence="4">CGMCC 1.19062</strain>
    </source>
</reference>
<dbReference type="Pfam" id="PF00850">
    <property type="entry name" value="Hist_deacetyl"/>
    <property type="match status" value="1"/>
</dbReference>
<organism evidence="3 4">
    <name type="scientific">Lacibacterium aquatile</name>
    <dbReference type="NCBI Taxonomy" id="1168082"/>
    <lineage>
        <taxon>Bacteria</taxon>
        <taxon>Pseudomonadati</taxon>
        <taxon>Pseudomonadota</taxon>
        <taxon>Alphaproteobacteria</taxon>
        <taxon>Rhodospirillales</taxon>
        <taxon>Rhodospirillaceae</taxon>
    </lineage>
</organism>
<dbReference type="PANTHER" id="PTHR10625">
    <property type="entry name" value="HISTONE DEACETYLASE HDAC1-RELATED"/>
    <property type="match status" value="1"/>
</dbReference>
<comment type="similarity">
    <text evidence="1">Belongs to the histone deacetylase family.</text>
</comment>
<dbReference type="InterPro" id="IPR037138">
    <property type="entry name" value="His_deacetylse_dom_sf"/>
</dbReference>
<dbReference type="InterPro" id="IPR000286">
    <property type="entry name" value="HDACs"/>
</dbReference>
<feature type="domain" description="Histone deacetylase" evidence="2">
    <location>
        <begin position="3"/>
        <end position="283"/>
    </location>
</feature>
<dbReference type="Proteomes" id="UP001597295">
    <property type="component" value="Unassembled WGS sequence"/>
</dbReference>